<feature type="region of interest" description="Disordered" evidence="1">
    <location>
        <begin position="37"/>
        <end position="61"/>
    </location>
</feature>
<feature type="region of interest" description="Disordered" evidence="1">
    <location>
        <begin position="191"/>
        <end position="219"/>
    </location>
</feature>
<dbReference type="InterPro" id="IPR012338">
    <property type="entry name" value="Beta-lactam/transpept-like"/>
</dbReference>
<dbReference type="GO" id="GO:0046677">
    <property type="term" value="P:response to antibiotic"/>
    <property type="evidence" value="ECO:0007669"/>
    <property type="project" value="InterPro"/>
</dbReference>
<dbReference type="PROSITE" id="PS51257">
    <property type="entry name" value="PROKAR_LIPOPROTEIN"/>
    <property type="match status" value="1"/>
</dbReference>
<feature type="chain" id="PRO_5021240208" evidence="2">
    <location>
        <begin position="33"/>
        <end position="332"/>
    </location>
</feature>
<dbReference type="InterPro" id="IPR000871">
    <property type="entry name" value="Beta-lactam_class-A"/>
</dbReference>
<evidence type="ECO:0000256" key="2">
    <source>
        <dbReference type="SAM" id="SignalP"/>
    </source>
</evidence>
<protein>
    <submittedName>
        <fullName evidence="4">Class A beta-lactamase</fullName>
    </submittedName>
</protein>
<dbReference type="AlphaFoldDB" id="A0A506Y4Y4"/>
<accession>A0A506Y4Y4</accession>
<evidence type="ECO:0000256" key="1">
    <source>
        <dbReference type="SAM" id="MobiDB-lite"/>
    </source>
</evidence>
<proteinExistence type="predicted"/>
<evidence type="ECO:0000313" key="5">
    <source>
        <dbReference type="Proteomes" id="UP000316252"/>
    </source>
</evidence>
<dbReference type="Gene3D" id="3.40.710.10">
    <property type="entry name" value="DD-peptidase/beta-lactamase superfamily"/>
    <property type="match status" value="1"/>
</dbReference>
<evidence type="ECO:0000313" key="4">
    <source>
        <dbReference type="EMBL" id="TPW77656.1"/>
    </source>
</evidence>
<dbReference type="InterPro" id="IPR045155">
    <property type="entry name" value="Beta-lactam_cat"/>
</dbReference>
<dbReference type="Proteomes" id="UP000316252">
    <property type="component" value="Unassembled WGS sequence"/>
</dbReference>
<dbReference type="EMBL" id="VHQG01000001">
    <property type="protein sequence ID" value="TPW77656.1"/>
    <property type="molecule type" value="Genomic_DNA"/>
</dbReference>
<comment type="caution">
    <text evidence="4">The sequence shown here is derived from an EMBL/GenBank/DDBJ whole genome shotgun (WGS) entry which is preliminary data.</text>
</comment>
<dbReference type="PANTHER" id="PTHR35333:SF3">
    <property type="entry name" value="BETA-LACTAMASE-TYPE TRANSPEPTIDASE FOLD CONTAINING PROTEIN"/>
    <property type="match status" value="1"/>
</dbReference>
<keyword evidence="2" id="KW-0732">Signal</keyword>
<reference evidence="4 5" key="1">
    <citation type="submission" date="2019-06" db="EMBL/GenBank/DDBJ databases">
        <authorList>
            <person name="Li F."/>
        </authorList>
    </citation>
    <scope>NUCLEOTIDE SEQUENCE [LARGE SCALE GENOMIC DNA]</scope>
    <source>
        <strain evidence="4 5">10F1D-1</strain>
    </source>
</reference>
<sequence>MRHHRTVDRSASRTALLAVPVVAALLTGCAAAAPADASPTAGASRASTAGTASSTASGAAAQHGRETALDLAALEQRYDARLGVIATDTATGRTVTWNADARFAHASTLKALAAGLVLKREGVAALDDPVAIPAAPLIDYSPVTEQHAGGTMTLGDVAAAAVELSDNTAGNLLFERLGGVDALQRELRKLGDRTTRVDRPEPELNTATPGDSRDTSTPRALVSDLRSLAVGGRGAALAKPERTALLGWLDGSQTGSTLIRAGLPTGWTAGDKSGAAGYGTRNDLAVVHPPNGAAPIVIAVLSSRDATGDADADYDDALIAAAASAALAALRG</sequence>
<dbReference type="Pfam" id="PF13354">
    <property type="entry name" value="Beta-lactamase2"/>
    <property type="match status" value="1"/>
</dbReference>
<feature type="domain" description="Beta-lactamase class A catalytic" evidence="3">
    <location>
        <begin position="83"/>
        <end position="301"/>
    </location>
</feature>
<dbReference type="PRINTS" id="PR00118">
    <property type="entry name" value="BLACTAMASEA"/>
</dbReference>
<feature type="compositionally biased region" description="Basic and acidic residues" evidence="1">
    <location>
        <begin position="191"/>
        <end position="202"/>
    </location>
</feature>
<evidence type="ECO:0000259" key="3">
    <source>
        <dbReference type="Pfam" id="PF13354"/>
    </source>
</evidence>
<organism evidence="4 5">
    <name type="scientific">Schumannella soli</name>
    <dbReference type="NCBI Taxonomy" id="2590779"/>
    <lineage>
        <taxon>Bacteria</taxon>
        <taxon>Bacillati</taxon>
        <taxon>Actinomycetota</taxon>
        <taxon>Actinomycetes</taxon>
        <taxon>Micrococcales</taxon>
        <taxon>Microbacteriaceae</taxon>
        <taxon>Schumannella</taxon>
    </lineage>
</organism>
<feature type="signal peptide" evidence="2">
    <location>
        <begin position="1"/>
        <end position="32"/>
    </location>
</feature>
<dbReference type="NCBIfam" id="NF033103">
    <property type="entry name" value="bla_class_A"/>
    <property type="match status" value="1"/>
</dbReference>
<gene>
    <name evidence="4" type="primary">bla</name>
    <name evidence="4" type="ORF">FJ657_03065</name>
</gene>
<name>A0A506Y4Y4_9MICO</name>
<dbReference type="GO" id="GO:0030655">
    <property type="term" value="P:beta-lactam antibiotic catabolic process"/>
    <property type="evidence" value="ECO:0007669"/>
    <property type="project" value="InterPro"/>
</dbReference>
<dbReference type="RefSeq" id="WP_141162184.1">
    <property type="nucleotide sequence ID" value="NZ_VHQG01000001.1"/>
</dbReference>
<dbReference type="GO" id="GO:0008800">
    <property type="term" value="F:beta-lactamase activity"/>
    <property type="evidence" value="ECO:0007669"/>
    <property type="project" value="InterPro"/>
</dbReference>
<dbReference type="PANTHER" id="PTHR35333">
    <property type="entry name" value="BETA-LACTAMASE"/>
    <property type="match status" value="1"/>
</dbReference>
<dbReference type="SUPFAM" id="SSF56601">
    <property type="entry name" value="beta-lactamase/transpeptidase-like"/>
    <property type="match status" value="1"/>
</dbReference>
<dbReference type="OrthoDB" id="9784149at2"/>
<keyword evidence="5" id="KW-1185">Reference proteome</keyword>